<dbReference type="CDD" id="cd06583">
    <property type="entry name" value="PGRP"/>
    <property type="match status" value="1"/>
</dbReference>
<protein>
    <recommendedName>
        <fullName evidence="2">N-acetylmuramoyl-L-alanine amidase</fullName>
        <ecNumber evidence="2">3.5.1.28</ecNumber>
    </recommendedName>
</protein>
<dbReference type="GO" id="GO:0009254">
    <property type="term" value="P:peptidoglycan turnover"/>
    <property type="evidence" value="ECO:0007669"/>
    <property type="project" value="TreeGrafter"/>
</dbReference>
<comment type="catalytic activity">
    <reaction evidence="1">
        <text>Hydrolyzes the link between N-acetylmuramoyl residues and L-amino acid residues in certain cell-wall glycopeptides.</text>
        <dbReference type="EC" id="3.5.1.28"/>
    </reaction>
</comment>
<organism evidence="7 8">
    <name type="scientific">Actinomycetospora corticicola</name>
    <dbReference type="NCBI Taxonomy" id="663602"/>
    <lineage>
        <taxon>Bacteria</taxon>
        <taxon>Bacillati</taxon>
        <taxon>Actinomycetota</taxon>
        <taxon>Actinomycetes</taxon>
        <taxon>Pseudonocardiales</taxon>
        <taxon>Pseudonocardiaceae</taxon>
        <taxon>Actinomycetospora</taxon>
    </lineage>
</organism>
<keyword evidence="8" id="KW-1185">Reference proteome</keyword>
<dbReference type="InterPro" id="IPR002502">
    <property type="entry name" value="Amidase_domain"/>
</dbReference>
<dbReference type="GO" id="GO:0071555">
    <property type="term" value="P:cell wall organization"/>
    <property type="evidence" value="ECO:0007669"/>
    <property type="project" value="UniProtKB-KW"/>
</dbReference>
<keyword evidence="3" id="KW-0378">Hydrolase</keyword>
<evidence type="ECO:0000259" key="6">
    <source>
        <dbReference type="SMART" id="SM00644"/>
    </source>
</evidence>
<feature type="region of interest" description="Disordered" evidence="5">
    <location>
        <begin position="174"/>
        <end position="194"/>
    </location>
</feature>
<name>A0A7Y9DWS3_9PSEU</name>
<dbReference type="SUPFAM" id="SSF55846">
    <property type="entry name" value="N-acetylmuramoyl-L-alanine amidase-like"/>
    <property type="match status" value="1"/>
</dbReference>
<keyword evidence="4" id="KW-0961">Cell wall biogenesis/degradation</keyword>
<evidence type="ECO:0000256" key="5">
    <source>
        <dbReference type="SAM" id="MobiDB-lite"/>
    </source>
</evidence>
<evidence type="ECO:0000313" key="8">
    <source>
        <dbReference type="Proteomes" id="UP000535890"/>
    </source>
</evidence>
<feature type="domain" description="N-acetylmuramoyl-L-alanine amidase" evidence="6">
    <location>
        <begin position="23"/>
        <end position="158"/>
    </location>
</feature>
<dbReference type="EMBL" id="JACCBN010000001">
    <property type="protein sequence ID" value="NYD36841.1"/>
    <property type="molecule type" value="Genomic_DNA"/>
</dbReference>
<dbReference type="InterPro" id="IPR051206">
    <property type="entry name" value="NAMLAA_amidase_2"/>
</dbReference>
<dbReference type="AlphaFoldDB" id="A0A7Y9DWS3"/>
<evidence type="ECO:0000256" key="3">
    <source>
        <dbReference type="ARBA" id="ARBA00022801"/>
    </source>
</evidence>
<dbReference type="InterPro" id="IPR036505">
    <property type="entry name" value="Amidase/PGRP_sf"/>
</dbReference>
<evidence type="ECO:0000256" key="1">
    <source>
        <dbReference type="ARBA" id="ARBA00001561"/>
    </source>
</evidence>
<proteinExistence type="predicted"/>
<dbReference type="RefSeq" id="WP_179794464.1">
    <property type="nucleotide sequence ID" value="NZ_BAABHP010000021.1"/>
</dbReference>
<comment type="caution">
    <text evidence="7">The sequence shown here is derived from an EMBL/GenBank/DDBJ whole genome shotgun (WGS) entry which is preliminary data.</text>
</comment>
<evidence type="ECO:0000256" key="4">
    <source>
        <dbReference type="ARBA" id="ARBA00023316"/>
    </source>
</evidence>
<evidence type="ECO:0000256" key="2">
    <source>
        <dbReference type="ARBA" id="ARBA00011901"/>
    </source>
</evidence>
<gene>
    <name evidence="7" type="ORF">BJ983_002943</name>
</gene>
<dbReference type="Pfam" id="PF01510">
    <property type="entry name" value="Amidase_2"/>
    <property type="match status" value="1"/>
</dbReference>
<accession>A0A7Y9DWS3</accession>
<dbReference type="SMART" id="SM00644">
    <property type="entry name" value="Ami_2"/>
    <property type="match status" value="1"/>
</dbReference>
<evidence type="ECO:0000313" key="7">
    <source>
        <dbReference type="EMBL" id="NYD36841.1"/>
    </source>
</evidence>
<dbReference type="Proteomes" id="UP000535890">
    <property type="component" value="Unassembled WGS sequence"/>
</dbReference>
<dbReference type="EC" id="3.5.1.28" evidence="2"/>
<dbReference type="PANTHER" id="PTHR30417:SF1">
    <property type="entry name" value="N-ACETYLMURAMOYL-L-ALANINE AMIDASE AMID"/>
    <property type="match status" value="1"/>
</dbReference>
<dbReference type="GO" id="GO:0009253">
    <property type="term" value="P:peptidoglycan catabolic process"/>
    <property type="evidence" value="ECO:0007669"/>
    <property type="project" value="InterPro"/>
</dbReference>
<sequence length="194" mass="20583">MAWLTWMADALRAGGLDVIEQSGWKTRGHGAMGQVLGVLAHHTAGGGSNDWRIVQDGRPDLAGPLAHMTLERDGTFRLLAAGQCWHAGAGGPLLGVGKNNGNEHLIGIEGVSNGTTWTDAQRDAYPRGVAALLRYLELPAAQVAGHKEWAPGRKVDPGNWSMADFRAAVARHITGSAPSPTSDSARRRRTLALD</sequence>
<dbReference type="GO" id="GO:0008745">
    <property type="term" value="F:N-acetylmuramoyl-L-alanine amidase activity"/>
    <property type="evidence" value="ECO:0007669"/>
    <property type="project" value="UniProtKB-EC"/>
</dbReference>
<dbReference type="PANTHER" id="PTHR30417">
    <property type="entry name" value="N-ACETYLMURAMOYL-L-ALANINE AMIDASE AMID"/>
    <property type="match status" value="1"/>
</dbReference>
<dbReference type="Gene3D" id="3.40.80.10">
    <property type="entry name" value="Peptidoglycan recognition protein-like"/>
    <property type="match status" value="1"/>
</dbReference>
<reference evidence="7 8" key="1">
    <citation type="submission" date="2020-07" db="EMBL/GenBank/DDBJ databases">
        <title>Sequencing the genomes of 1000 actinobacteria strains.</title>
        <authorList>
            <person name="Klenk H.-P."/>
        </authorList>
    </citation>
    <scope>NUCLEOTIDE SEQUENCE [LARGE SCALE GENOMIC DNA]</scope>
    <source>
        <strain evidence="7 8">DSM 45772</strain>
    </source>
</reference>